<sequence>MDLQLSGKTAFISGSSQGIGFATAKALAGEGVDVVLNGRDPAKLAEAVDVLRREAPRVSVTGIQADFSVVDDVDRLCDELPSVDILINNVGLFELKPFELISDEEWRLYFEVNVLSGVRLARHLMPAMLDRGWGRIVFVSSESGVNIPADMLHYGTSKTAMLAVGNGLAKLTKGTAVTVNSVLGGPTYSAGVAETVRSLADAQSLLEDDLKVAIIGANQTSLLGRFIEPSEIANTVTFLASPAASAINGSAVRVDGGVLTTIL</sequence>
<dbReference type="RefSeq" id="WP_124822314.1">
    <property type="nucleotide sequence ID" value="NZ_QDGB01000348.1"/>
</dbReference>
<dbReference type="PRINTS" id="PR00081">
    <property type="entry name" value="GDHRDH"/>
</dbReference>
<accession>A0A3N9XZF8</accession>
<dbReference type="InterPro" id="IPR020904">
    <property type="entry name" value="Sc_DH/Rdtase_CS"/>
</dbReference>
<dbReference type="GO" id="GO:0032787">
    <property type="term" value="P:monocarboxylic acid metabolic process"/>
    <property type="evidence" value="ECO:0007669"/>
    <property type="project" value="UniProtKB-ARBA"/>
</dbReference>
<feature type="domain" description="Ketoreductase" evidence="3">
    <location>
        <begin position="8"/>
        <end position="188"/>
    </location>
</feature>
<name>A0A3N9XZF8_9ACTN</name>
<dbReference type="OrthoDB" id="9793325at2"/>
<dbReference type="CDD" id="cd05233">
    <property type="entry name" value="SDR_c"/>
    <property type="match status" value="1"/>
</dbReference>
<dbReference type="PRINTS" id="PR00080">
    <property type="entry name" value="SDRFAMILY"/>
</dbReference>
<evidence type="ECO:0000313" key="5">
    <source>
        <dbReference type="Proteomes" id="UP000278981"/>
    </source>
</evidence>
<dbReference type="Proteomes" id="UP000278981">
    <property type="component" value="Unassembled WGS sequence"/>
</dbReference>
<dbReference type="InterPro" id="IPR057326">
    <property type="entry name" value="KR_dom"/>
</dbReference>
<evidence type="ECO:0000256" key="2">
    <source>
        <dbReference type="RuleBase" id="RU000363"/>
    </source>
</evidence>
<dbReference type="PANTHER" id="PTHR42879">
    <property type="entry name" value="3-OXOACYL-(ACYL-CARRIER-PROTEIN) REDUCTASE"/>
    <property type="match status" value="1"/>
</dbReference>
<evidence type="ECO:0000313" key="4">
    <source>
        <dbReference type="EMBL" id="RQX12377.1"/>
    </source>
</evidence>
<organism evidence="4 5">
    <name type="scientific">Micromonospora ureilytica</name>
    <dbReference type="NCBI Taxonomy" id="709868"/>
    <lineage>
        <taxon>Bacteria</taxon>
        <taxon>Bacillati</taxon>
        <taxon>Actinomycetota</taxon>
        <taxon>Actinomycetes</taxon>
        <taxon>Micromonosporales</taxon>
        <taxon>Micromonosporaceae</taxon>
        <taxon>Micromonospora</taxon>
    </lineage>
</organism>
<gene>
    <name evidence="4" type="ORF">DDE19_28265</name>
</gene>
<reference evidence="4 5" key="1">
    <citation type="submission" date="2018-04" db="EMBL/GenBank/DDBJ databases">
        <title>Micromonosporas from Atacama Desert.</title>
        <authorList>
            <person name="Carro L."/>
            <person name="Klenk H.-P."/>
            <person name="Goodfellow M."/>
        </authorList>
    </citation>
    <scope>NUCLEOTIDE SEQUENCE [LARGE SCALE GENOMIC DNA]</scope>
    <source>
        <strain evidence="4 5">LB19</strain>
    </source>
</reference>
<dbReference type="InterPro" id="IPR002347">
    <property type="entry name" value="SDR_fam"/>
</dbReference>
<dbReference type="PROSITE" id="PS00061">
    <property type="entry name" value="ADH_SHORT"/>
    <property type="match status" value="1"/>
</dbReference>
<dbReference type="Pfam" id="PF00106">
    <property type="entry name" value="adh_short"/>
    <property type="match status" value="1"/>
</dbReference>
<dbReference type="PANTHER" id="PTHR42879:SF2">
    <property type="entry name" value="3-OXOACYL-[ACYL-CARRIER-PROTEIN] REDUCTASE FABG"/>
    <property type="match status" value="1"/>
</dbReference>
<evidence type="ECO:0000256" key="1">
    <source>
        <dbReference type="ARBA" id="ARBA00006484"/>
    </source>
</evidence>
<dbReference type="InterPro" id="IPR050259">
    <property type="entry name" value="SDR"/>
</dbReference>
<evidence type="ECO:0000259" key="3">
    <source>
        <dbReference type="SMART" id="SM00822"/>
    </source>
</evidence>
<proteinExistence type="inferred from homology"/>
<dbReference type="Gene3D" id="3.40.50.720">
    <property type="entry name" value="NAD(P)-binding Rossmann-like Domain"/>
    <property type="match status" value="1"/>
</dbReference>
<dbReference type="InterPro" id="IPR036291">
    <property type="entry name" value="NAD(P)-bd_dom_sf"/>
</dbReference>
<dbReference type="AlphaFoldDB" id="A0A3N9XZF8"/>
<dbReference type="SMART" id="SM00822">
    <property type="entry name" value="PKS_KR"/>
    <property type="match status" value="1"/>
</dbReference>
<comment type="similarity">
    <text evidence="1 2">Belongs to the short-chain dehydrogenases/reductases (SDR) family.</text>
</comment>
<dbReference type="SUPFAM" id="SSF51735">
    <property type="entry name" value="NAD(P)-binding Rossmann-fold domains"/>
    <property type="match status" value="1"/>
</dbReference>
<comment type="caution">
    <text evidence="4">The sequence shown here is derived from an EMBL/GenBank/DDBJ whole genome shotgun (WGS) entry which is preliminary data.</text>
</comment>
<dbReference type="EMBL" id="QDGB01000348">
    <property type="protein sequence ID" value="RQX12377.1"/>
    <property type="molecule type" value="Genomic_DNA"/>
</dbReference>
<protein>
    <submittedName>
        <fullName evidence="4">Oxidoreductase</fullName>
    </submittedName>
</protein>